<dbReference type="Pfam" id="PF13609">
    <property type="entry name" value="Porin_4"/>
    <property type="match status" value="1"/>
</dbReference>
<evidence type="ECO:0000256" key="1">
    <source>
        <dbReference type="ARBA" id="ARBA00004571"/>
    </source>
</evidence>
<keyword evidence="5" id="KW-0812">Transmembrane</keyword>
<proteinExistence type="predicted"/>
<accession>A0ABV7EXK8</accession>
<dbReference type="InterPro" id="IPR001702">
    <property type="entry name" value="Porin_Gram-ve"/>
</dbReference>
<reference evidence="14" key="1">
    <citation type="journal article" date="2019" name="Int. J. Syst. Evol. Microbiol.">
        <title>The Global Catalogue of Microorganisms (GCM) 10K type strain sequencing project: providing services to taxonomists for standard genome sequencing and annotation.</title>
        <authorList>
            <consortium name="The Broad Institute Genomics Platform"/>
            <consortium name="The Broad Institute Genome Sequencing Center for Infectious Disease"/>
            <person name="Wu L."/>
            <person name="Ma J."/>
        </authorList>
    </citation>
    <scope>NUCLEOTIDE SEQUENCE [LARGE SCALE GENOMIC DNA]</scope>
    <source>
        <strain evidence="14">KCTC 42986</strain>
    </source>
</reference>
<feature type="signal peptide" evidence="11">
    <location>
        <begin position="1"/>
        <end position="20"/>
    </location>
</feature>
<dbReference type="RefSeq" id="WP_390331109.1">
    <property type="nucleotide sequence ID" value="NZ_JBHRTP010000016.1"/>
</dbReference>
<dbReference type="InterPro" id="IPR033900">
    <property type="entry name" value="Gram_neg_porin_domain"/>
</dbReference>
<comment type="subunit">
    <text evidence="2">Homotrimer.</text>
</comment>
<gene>
    <name evidence="13" type="ORF">ACFOFO_05915</name>
</gene>
<comment type="caution">
    <text evidence="13">The sequence shown here is derived from an EMBL/GenBank/DDBJ whole genome shotgun (WGS) entry which is preliminary data.</text>
</comment>
<evidence type="ECO:0000256" key="7">
    <source>
        <dbReference type="ARBA" id="ARBA00023065"/>
    </source>
</evidence>
<keyword evidence="8" id="KW-0626">Porin</keyword>
<dbReference type="CDD" id="cd00342">
    <property type="entry name" value="gram_neg_porins"/>
    <property type="match status" value="1"/>
</dbReference>
<evidence type="ECO:0000313" key="14">
    <source>
        <dbReference type="Proteomes" id="UP001595530"/>
    </source>
</evidence>
<dbReference type="InterPro" id="IPR002299">
    <property type="entry name" value="Porin_Neis"/>
</dbReference>
<keyword evidence="10" id="KW-0998">Cell outer membrane</keyword>
<sequence>MKKTLIALAVLGSIAGVAQAQSNVTIYGVVDLGLAHENNGSTSLTRMDDGGLNGSRLGFKGSEDLGGGLSAIFQFENGFTADTGAQADAAKLFNRQSFIGLTGGFGTVKFGRQKNPLYANVETFDPFGDSLAGDSANLFAFSGKRTDNLISYGYGTNGFRGELQYGLGEVPGDASASRTVAGYIGYRKGPVDVVLTHQNIKNAAGTDSTKVTLLGGNYNFGVVKAFATYSWEKGVVFGSAATTQRDQRDALIGLTAPVGAAGTFLISYIRKTDRAITNDNSSQAAIGYIHNLSKRTALYTSYGELRNDGAAKIKVAAAGNTDKLFNIGIRHFF</sequence>
<evidence type="ECO:0000256" key="6">
    <source>
        <dbReference type="ARBA" id="ARBA00022729"/>
    </source>
</evidence>
<dbReference type="EMBL" id="JBHRTP010000016">
    <property type="protein sequence ID" value="MFC3107497.1"/>
    <property type="molecule type" value="Genomic_DNA"/>
</dbReference>
<dbReference type="PANTHER" id="PTHR34501:SF9">
    <property type="entry name" value="MAJOR OUTER MEMBRANE PROTEIN P.IA"/>
    <property type="match status" value="1"/>
</dbReference>
<feature type="domain" description="Porin" evidence="12">
    <location>
        <begin position="7"/>
        <end position="309"/>
    </location>
</feature>
<dbReference type="PANTHER" id="PTHR34501">
    <property type="entry name" value="PROTEIN YDDL-RELATED"/>
    <property type="match status" value="1"/>
</dbReference>
<organism evidence="13 14">
    <name type="scientific">Undibacterium arcticum</name>
    <dbReference type="NCBI Taxonomy" id="1762892"/>
    <lineage>
        <taxon>Bacteria</taxon>
        <taxon>Pseudomonadati</taxon>
        <taxon>Pseudomonadota</taxon>
        <taxon>Betaproteobacteria</taxon>
        <taxon>Burkholderiales</taxon>
        <taxon>Oxalobacteraceae</taxon>
        <taxon>Undibacterium</taxon>
    </lineage>
</organism>
<dbReference type="InterPro" id="IPR050298">
    <property type="entry name" value="Gram-neg_bact_OMP"/>
</dbReference>
<keyword evidence="14" id="KW-1185">Reference proteome</keyword>
<dbReference type="PRINTS" id="PR00182">
    <property type="entry name" value="ECOLNEIPORIN"/>
</dbReference>
<dbReference type="Gene3D" id="2.40.160.10">
    <property type="entry name" value="Porin"/>
    <property type="match status" value="1"/>
</dbReference>
<evidence type="ECO:0000256" key="2">
    <source>
        <dbReference type="ARBA" id="ARBA00011233"/>
    </source>
</evidence>
<evidence type="ECO:0000256" key="11">
    <source>
        <dbReference type="SAM" id="SignalP"/>
    </source>
</evidence>
<dbReference type="InterPro" id="IPR023614">
    <property type="entry name" value="Porin_dom_sf"/>
</dbReference>
<evidence type="ECO:0000256" key="9">
    <source>
        <dbReference type="ARBA" id="ARBA00023136"/>
    </source>
</evidence>
<evidence type="ECO:0000256" key="10">
    <source>
        <dbReference type="ARBA" id="ARBA00023237"/>
    </source>
</evidence>
<name>A0ABV7EXK8_9BURK</name>
<keyword evidence="3" id="KW-0813">Transport</keyword>
<dbReference type="SUPFAM" id="SSF56935">
    <property type="entry name" value="Porins"/>
    <property type="match status" value="1"/>
</dbReference>
<feature type="chain" id="PRO_5046712598" evidence="11">
    <location>
        <begin position="21"/>
        <end position="333"/>
    </location>
</feature>
<keyword evidence="7" id="KW-0406">Ion transport</keyword>
<evidence type="ECO:0000256" key="8">
    <source>
        <dbReference type="ARBA" id="ARBA00023114"/>
    </source>
</evidence>
<keyword evidence="6 11" id="KW-0732">Signal</keyword>
<evidence type="ECO:0000256" key="5">
    <source>
        <dbReference type="ARBA" id="ARBA00022692"/>
    </source>
</evidence>
<evidence type="ECO:0000256" key="3">
    <source>
        <dbReference type="ARBA" id="ARBA00022448"/>
    </source>
</evidence>
<dbReference type="PRINTS" id="PR00184">
    <property type="entry name" value="NEISSPPORIN"/>
</dbReference>
<evidence type="ECO:0000313" key="13">
    <source>
        <dbReference type="EMBL" id="MFC3107497.1"/>
    </source>
</evidence>
<dbReference type="Proteomes" id="UP001595530">
    <property type="component" value="Unassembled WGS sequence"/>
</dbReference>
<comment type="subcellular location">
    <subcellularLocation>
        <location evidence="1">Cell outer membrane</location>
        <topology evidence="1">Multi-pass membrane protein</topology>
    </subcellularLocation>
</comment>
<evidence type="ECO:0000259" key="12">
    <source>
        <dbReference type="Pfam" id="PF13609"/>
    </source>
</evidence>
<keyword evidence="4" id="KW-1134">Transmembrane beta strand</keyword>
<keyword evidence="9" id="KW-0472">Membrane</keyword>
<protein>
    <submittedName>
        <fullName evidence="13">Porin</fullName>
    </submittedName>
</protein>
<evidence type="ECO:0000256" key="4">
    <source>
        <dbReference type="ARBA" id="ARBA00022452"/>
    </source>
</evidence>